<dbReference type="AlphaFoldDB" id="A0A8T2Q5W7"/>
<keyword evidence="5" id="KW-1015">Disulfide bond</keyword>
<gene>
    <name evidence="7" type="ORF">KP509_37G002900</name>
</gene>
<sequence>MSFLSWCLCVITLYLFLHALWMSKIVQASSRRQPGFTAAAHSSQGAHHGEGASLLMELQQGAIQKIRASMWERSDFLRGTIRRDLRVTSYEDVAQAFTGLHRKQKVLAQIWRMGSRPPFCSNKCKECSPCEAVQLPTPFRPYKNRPAKKGANRAASDDRPLFHLDYANYQPEGWKCRCGSFIFNP</sequence>
<comment type="similarity">
    <text evidence="2">Belongs to the plant cysteine rich small secretory peptide family. Epidermal patterning factor subfamily.</text>
</comment>
<evidence type="ECO:0000256" key="2">
    <source>
        <dbReference type="ARBA" id="ARBA00008127"/>
    </source>
</evidence>
<dbReference type="PANTHER" id="PTHR33109:SF3">
    <property type="entry name" value="EPIDERMAL PATTERNING FACTOR-LIKE PROTEIN"/>
    <property type="match status" value="1"/>
</dbReference>
<name>A0A8T2Q5W7_CERRI</name>
<dbReference type="PANTHER" id="PTHR33109">
    <property type="entry name" value="EPIDERMAL PATTERNING FACTOR-LIKE PROTEIN 4"/>
    <property type="match status" value="1"/>
</dbReference>
<evidence type="ECO:0000256" key="4">
    <source>
        <dbReference type="ARBA" id="ARBA00022729"/>
    </source>
</evidence>
<evidence type="ECO:0000256" key="1">
    <source>
        <dbReference type="ARBA" id="ARBA00004613"/>
    </source>
</evidence>
<dbReference type="GO" id="GO:0010052">
    <property type="term" value="P:guard cell differentiation"/>
    <property type="evidence" value="ECO:0007669"/>
    <property type="project" value="TreeGrafter"/>
</dbReference>
<evidence type="ECO:0000313" key="7">
    <source>
        <dbReference type="EMBL" id="KAH7279045.1"/>
    </source>
</evidence>
<dbReference type="Proteomes" id="UP000825935">
    <property type="component" value="Chromosome 37"/>
</dbReference>
<keyword evidence="3" id="KW-0964">Secreted</keyword>
<reference evidence="7" key="1">
    <citation type="submission" date="2021-08" db="EMBL/GenBank/DDBJ databases">
        <title>WGS assembly of Ceratopteris richardii.</title>
        <authorList>
            <person name="Marchant D.B."/>
            <person name="Chen G."/>
            <person name="Jenkins J."/>
            <person name="Shu S."/>
            <person name="Leebens-Mack J."/>
            <person name="Grimwood J."/>
            <person name="Schmutz J."/>
            <person name="Soltis P."/>
            <person name="Soltis D."/>
            <person name="Chen Z.-H."/>
        </authorList>
    </citation>
    <scope>NUCLEOTIDE SEQUENCE</scope>
    <source>
        <strain evidence="7">Whitten #5841</strain>
        <tissue evidence="7">Leaf</tissue>
    </source>
</reference>
<protein>
    <recommendedName>
        <fullName evidence="9">Epidermal patterning factor-like protein</fullName>
    </recommendedName>
</protein>
<dbReference type="Pfam" id="PF17181">
    <property type="entry name" value="EPF"/>
    <property type="match status" value="1"/>
</dbReference>
<proteinExistence type="inferred from homology"/>
<evidence type="ECO:0000313" key="8">
    <source>
        <dbReference type="Proteomes" id="UP000825935"/>
    </source>
</evidence>
<dbReference type="EMBL" id="CM035442">
    <property type="protein sequence ID" value="KAH7279045.1"/>
    <property type="molecule type" value="Genomic_DNA"/>
</dbReference>
<comment type="caution">
    <text evidence="7">The sequence shown here is derived from an EMBL/GenBank/DDBJ whole genome shotgun (WGS) entry which is preliminary data.</text>
</comment>
<accession>A0A8T2Q5W7</accession>
<evidence type="ECO:0000256" key="6">
    <source>
        <dbReference type="SAM" id="SignalP"/>
    </source>
</evidence>
<feature type="signal peptide" evidence="6">
    <location>
        <begin position="1"/>
        <end position="28"/>
    </location>
</feature>
<comment type="subcellular location">
    <subcellularLocation>
        <location evidence="1">Secreted</location>
    </subcellularLocation>
</comment>
<dbReference type="OrthoDB" id="1843021at2759"/>
<evidence type="ECO:0008006" key="9">
    <source>
        <dbReference type="Google" id="ProtNLM"/>
    </source>
</evidence>
<feature type="chain" id="PRO_5035949103" description="Epidermal patterning factor-like protein" evidence="6">
    <location>
        <begin position="29"/>
        <end position="185"/>
    </location>
</feature>
<keyword evidence="8" id="KW-1185">Reference proteome</keyword>
<dbReference type="InterPro" id="IPR039455">
    <property type="entry name" value="EPFL"/>
</dbReference>
<organism evidence="7 8">
    <name type="scientific">Ceratopteris richardii</name>
    <name type="common">Triangle waterfern</name>
    <dbReference type="NCBI Taxonomy" id="49495"/>
    <lineage>
        <taxon>Eukaryota</taxon>
        <taxon>Viridiplantae</taxon>
        <taxon>Streptophyta</taxon>
        <taxon>Embryophyta</taxon>
        <taxon>Tracheophyta</taxon>
        <taxon>Polypodiopsida</taxon>
        <taxon>Polypodiidae</taxon>
        <taxon>Polypodiales</taxon>
        <taxon>Pteridineae</taxon>
        <taxon>Pteridaceae</taxon>
        <taxon>Parkerioideae</taxon>
        <taxon>Ceratopteris</taxon>
    </lineage>
</organism>
<keyword evidence="4 6" id="KW-0732">Signal</keyword>
<dbReference type="GO" id="GO:0005576">
    <property type="term" value="C:extracellular region"/>
    <property type="evidence" value="ECO:0007669"/>
    <property type="project" value="UniProtKB-SubCell"/>
</dbReference>
<evidence type="ECO:0000256" key="3">
    <source>
        <dbReference type="ARBA" id="ARBA00022525"/>
    </source>
</evidence>
<evidence type="ECO:0000256" key="5">
    <source>
        <dbReference type="ARBA" id="ARBA00023157"/>
    </source>
</evidence>